<dbReference type="Proteomes" id="UP000469430">
    <property type="component" value="Unassembled WGS sequence"/>
</dbReference>
<dbReference type="RefSeq" id="WP_161390099.1">
    <property type="nucleotide sequence ID" value="NZ_JBHSCP010000001.1"/>
</dbReference>
<feature type="compositionally biased region" description="Basic and acidic residues" evidence="1">
    <location>
        <begin position="87"/>
        <end position="126"/>
    </location>
</feature>
<protein>
    <submittedName>
        <fullName evidence="2">Uncharacterized protein</fullName>
    </submittedName>
</protein>
<dbReference type="AlphaFoldDB" id="A0A6I4TUE6"/>
<sequence length="148" mass="16540">MTGDKARLRRVRMIERVRAAEQRKAAVAAFDAMAVRHKLEKLSERTRSLAQLYEIRDGAQDGAALRGASLLGAHLRELGRVAEMQAEEARQTADGKMSELASAERRRQRAEDERRGVHREVRDRAASADLPIPGQSAAAKWKFGTHLE</sequence>
<accession>A0A6I4TUE6</accession>
<proteinExistence type="predicted"/>
<evidence type="ECO:0000313" key="2">
    <source>
        <dbReference type="EMBL" id="MXO98457.1"/>
    </source>
</evidence>
<reference evidence="2 3" key="1">
    <citation type="submission" date="2019-12" db="EMBL/GenBank/DDBJ databases">
        <title>Genomic-based taxomic classification of the family Erythrobacteraceae.</title>
        <authorList>
            <person name="Xu L."/>
        </authorList>
    </citation>
    <scope>NUCLEOTIDE SEQUENCE [LARGE SCALE GENOMIC DNA]</scope>
    <source>
        <strain evidence="2 3">S36</strain>
    </source>
</reference>
<comment type="caution">
    <text evidence="2">The sequence shown here is derived from an EMBL/GenBank/DDBJ whole genome shotgun (WGS) entry which is preliminary data.</text>
</comment>
<dbReference type="EMBL" id="WTYJ01000001">
    <property type="protein sequence ID" value="MXO98457.1"/>
    <property type="molecule type" value="Genomic_DNA"/>
</dbReference>
<dbReference type="OrthoDB" id="7428153at2"/>
<feature type="region of interest" description="Disordered" evidence="1">
    <location>
        <begin position="86"/>
        <end position="148"/>
    </location>
</feature>
<gene>
    <name evidence="2" type="ORF">GRI97_05585</name>
</gene>
<evidence type="ECO:0000256" key="1">
    <source>
        <dbReference type="SAM" id="MobiDB-lite"/>
    </source>
</evidence>
<evidence type="ECO:0000313" key="3">
    <source>
        <dbReference type="Proteomes" id="UP000469430"/>
    </source>
</evidence>
<organism evidence="2 3">
    <name type="scientific">Croceibacterium xixiisoli</name>
    <dbReference type="NCBI Taxonomy" id="1476466"/>
    <lineage>
        <taxon>Bacteria</taxon>
        <taxon>Pseudomonadati</taxon>
        <taxon>Pseudomonadota</taxon>
        <taxon>Alphaproteobacteria</taxon>
        <taxon>Sphingomonadales</taxon>
        <taxon>Erythrobacteraceae</taxon>
        <taxon>Croceibacterium</taxon>
    </lineage>
</organism>
<keyword evidence="3" id="KW-1185">Reference proteome</keyword>
<name>A0A6I4TUE6_9SPHN</name>